<sequence>MGRDDDHTSTYVEIDGREYLLGHDQDRGDVMSRIAEAARSEPAFVDLSDGGRRVSVLVSHQSRVVITVRHDSAVHAEHDPLDASIADWDL</sequence>
<evidence type="ECO:0000313" key="1">
    <source>
        <dbReference type="EMBL" id="GEK87248.1"/>
    </source>
</evidence>
<dbReference type="AlphaFoldDB" id="A0A511AGG9"/>
<proteinExistence type="predicted"/>
<organism evidence="1 2">
    <name type="scientific">Microbacterium aerolatum</name>
    <dbReference type="NCBI Taxonomy" id="153731"/>
    <lineage>
        <taxon>Bacteria</taxon>
        <taxon>Bacillati</taxon>
        <taxon>Actinomycetota</taxon>
        <taxon>Actinomycetes</taxon>
        <taxon>Micrococcales</taxon>
        <taxon>Microbacteriaceae</taxon>
        <taxon>Microbacterium</taxon>
    </lineage>
</organism>
<protein>
    <submittedName>
        <fullName evidence="1">Uncharacterized protein</fullName>
    </submittedName>
</protein>
<evidence type="ECO:0000313" key="2">
    <source>
        <dbReference type="Proteomes" id="UP000321225"/>
    </source>
</evidence>
<keyword evidence="2" id="KW-1185">Reference proteome</keyword>
<comment type="caution">
    <text evidence="1">The sequence shown here is derived from an EMBL/GenBank/DDBJ whole genome shotgun (WGS) entry which is preliminary data.</text>
</comment>
<reference evidence="1 2" key="1">
    <citation type="submission" date="2019-07" db="EMBL/GenBank/DDBJ databases">
        <title>Whole genome shotgun sequence of Microbacterium aerolatum NBRC 103071.</title>
        <authorList>
            <person name="Hosoyama A."/>
            <person name="Uohara A."/>
            <person name="Ohji S."/>
            <person name="Ichikawa N."/>
        </authorList>
    </citation>
    <scope>NUCLEOTIDE SEQUENCE [LARGE SCALE GENOMIC DNA]</scope>
    <source>
        <strain evidence="1 2">NBRC 103071</strain>
    </source>
</reference>
<gene>
    <name evidence="1" type="ORF">MAE01_24240</name>
</gene>
<dbReference type="EMBL" id="BJUW01000011">
    <property type="protein sequence ID" value="GEK87248.1"/>
    <property type="molecule type" value="Genomic_DNA"/>
</dbReference>
<dbReference type="Proteomes" id="UP000321225">
    <property type="component" value="Unassembled WGS sequence"/>
</dbReference>
<dbReference type="OrthoDB" id="5076501at2"/>
<accession>A0A511AGG9</accession>
<name>A0A511AGG9_9MICO</name>
<dbReference type="RefSeq" id="WP_147039828.1">
    <property type="nucleotide sequence ID" value="NZ_BJUW01000011.1"/>
</dbReference>